<dbReference type="EMBL" id="CAEZVF010000050">
    <property type="protein sequence ID" value="CAB4619572.1"/>
    <property type="molecule type" value="Genomic_DNA"/>
</dbReference>
<dbReference type="InterPro" id="IPR021215">
    <property type="entry name" value="DUF2752"/>
</dbReference>
<feature type="transmembrane region" description="Helical" evidence="1">
    <location>
        <begin position="84"/>
        <end position="102"/>
    </location>
</feature>
<dbReference type="PROSITE" id="PS51257">
    <property type="entry name" value="PROKAR_LIPOPROTEIN"/>
    <property type="match status" value="1"/>
</dbReference>
<evidence type="ECO:0000256" key="1">
    <source>
        <dbReference type="SAM" id="Phobius"/>
    </source>
</evidence>
<feature type="transmembrane region" description="Helical" evidence="1">
    <location>
        <begin position="114"/>
        <end position="133"/>
    </location>
</feature>
<dbReference type="Pfam" id="PF10825">
    <property type="entry name" value="DUF2752"/>
    <property type="match status" value="1"/>
</dbReference>
<proteinExistence type="predicted"/>
<evidence type="ECO:0000313" key="2">
    <source>
        <dbReference type="EMBL" id="CAB4619572.1"/>
    </source>
</evidence>
<feature type="transmembrane region" description="Helical" evidence="1">
    <location>
        <begin position="20"/>
        <end position="38"/>
    </location>
</feature>
<sequence length="147" mass="15854">MTLDTTRDPIQRVSAHRYTGPAVVGLGAVALMACVAIRDPQTDGAYPLCVFRALTGLDCPGCGSLRALHALTGGDVWAAMDQNVLLVAVLPFLVWRWVAWVRSSARESATRRQLTTATWIYVFLGLVVAFWVVRNIPGVPFIGSGIG</sequence>
<dbReference type="AlphaFoldDB" id="A0A6J6HZS1"/>
<name>A0A6J6HZS1_9ZZZZ</name>
<accession>A0A6J6HZS1</accession>
<gene>
    <name evidence="2" type="ORF">UFOPK1939_00468</name>
</gene>
<keyword evidence="1" id="KW-1133">Transmembrane helix</keyword>
<keyword evidence="1" id="KW-0472">Membrane</keyword>
<protein>
    <submittedName>
        <fullName evidence="2">Unannotated protein</fullName>
    </submittedName>
</protein>
<organism evidence="2">
    <name type="scientific">freshwater metagenome</name>
    <dbReference type="NCBI Taxonomy" id="449393"/>
    <lineage>
        <taxon>unclassified sequences</taxon>
        <taxon>metagenomes</taxon>
        <taxon>ecological metagenomes</taxon>
    </lineage>
</organism>
<reference evidence="2" key="1">
    <citation type="submission" date="2020-05" db="EMBL/GenBank/DDBJ databases">
        <authorList>
            <person name="Chiriac C."/>
            <person name="Salcher M."/>
            <person name="Ghai R."/>
            <person name="Kavagutti S V."/>
        </authorList>
    </citation>
    <scope>NUCLEOTIDE SEQUENCE</scope>
</reference>
<keyword evidence="1" id="KW-0812">Transmembrane</keyword>